<accession>A0A840HYK5</accession>
<evidence type="ECO:0000313" key="3">
    <source>
        <dbReference type="EMBL" id="MBB4657527.1"/>
    </source>
</evidence>
<gene>
    <name evidence="3" type="ORF">GGQ59_000027</name>
</gene>
<name>A0A840HYK5_9PROT</name>
<dbReference type="InterPro" id="IPR011006">
    <property type="entry name" value="CheY-like_superfamily"/>
</dbReference>
<evidence type="ECO:0000313" key="4">
    <source>
        <dbReference type="Proteomes" id="UP000563524"/>
    </source>
</evidence>
<dbReference type="SUPFAM" id="SSF52172">
    <property type="entry name" value="CheY-like"/>
    <property type="match status" value="1"/>
</dbReference>
<dbReference type="Pfam" id="PF00072">
    <property type="entry name" value="Response_reg"/>
    <property type="match status" value="1"/>
</dbReference>
<dbReference type="Gene3D" id="3.40.50.2300">
    <property type="match status" value="1"/>
</dbReference>
<reference evidence="3 4" key="1">
    <citation type="submission" date="2020-08" db="EMBL/GenBank/DDBJ databases">
        <title>Genomic Encyclopedia of Type Strains, Phase IV (KMG-IV): sequencing the most valuable type-strain genomes for metagenomic binning, comparative biology and taxonomic classification.</title>
        <authorList>
            <person name="Goeker M."/>
        </authorList>
    </citation>
    <scope>NUCLEOTIDE SEQUENCE [LARGE SCALE GENOMIC DNA]</scope>
    <source>
        <strain evidence="3 4">DSM 102850</strain>
    </source>
</reference>
<dbReference type="EMBL" id="JACHOB010000001">
    <property type="protein sequence ID" value="MBB4657527.1"/>
    <property type="molecule type" value="Genomic_DNA"/>
</dbReference>
<keyword evidence="1" id="KW-0597">Phosphoprotein</keyword>
<feature type="modified residue" description="4-aspartylphosphate" evidence="1">
    <location>
        <position position="56"/>
    </location>
</feature>
<dbReference type="GO" id="GO:0000160">
    <property type="term" value="P:phosphorelay signal transduction system"/>
    <property type="evidence" value="ECO:0007669"/>
    <property type="project" value="InterPro"/>
</dbReference>
<dbReference type="Proteomes" id="UP000563524">
    <property type="component" value="Unassembled WGS sequence"/>
</dbReference>
<comment type="caution">
    <text evidence="3">The sequence shown here is derived from an EMBL/GenBank/DDBJ whole genome shotgun (WGS) entry which is preliminary data.</text>
</comment>
<dbReference type="AlphaFoldDB" id="A0A840HYK5"/>
<dbReference type="GO" id="GO:0003677">
    <property type="term" value="F:DNA binding"/>
    <property type="evidence" value="ECO:0007669"/>
    <property type="project" value="UniProtKB-KW"/>
</dbReference>
<dbReference type="SMART" id="SM00448">
    <property type="entry name" value="REC"/>
    <property type="match status" value="1"/>
</dbReference>
<proteinExistence type="predicted"/>
<sequence>MLEGKAVLYVEDDAVVAADVRMALINAGARVIGSAPSVGAAPSLLDERTVDAAILDVGLPDGEVFPIVERLRAVQVPFVFYTSHASSGQAQARAEGAPVVGKDLSSIEVIAALEDELRRA</sequence>
<dbReference type="PROSITE" id="PS50110">
    <property type="entry name" value="RESPONSE_REGULATORY"/>
    <property type="match status" value="1"/>
</dbReference>
<evidence type="ECO:0000259" key="2">
    <source>
        <dbReference type="PROSITE" id="PS50110"/>
    </source>
</evidence>
<protein>
    <submittedName>
        <fullName evidence="3">DNA-binding response OmpR family regulator</fullName>
    </submittedName>
</protein>
<dbReference type="RefSeq" id="WP_183814707.1">
    <property type="nucleotide sequence ID" value="NZ_JACHOB010000001.1"/>
</dbReference>
<organism evidence="3 4">
    <name type="scientific">Parvularcula dongshanensis</name>
    <dbReference type="NCBI Taxonomy" id="1173995"/>
    <lineage>
        <taxon>Bacteria</taxon>
        <taxon>Pseudomonadati</taxon>
        <taxon>Pseudomonadota</taxon>
        <taxon>Alphaproteobacteria</taxon>
        <taxon>Parvularculales</taxon>
        <taxon>Parvularculaceae</taxon>
        <taxon>Parvularcula</taxon>
    </lineage>
</organism>
<dbReference type="InterPro" id="IPR001789">
    <property type="entry name" value="Sig_transdc_resp-reg_receiver"/>
</dbReference>
<feature type="domain" description="Response regulatory" evidence="2">
    <location>
        <begin position="6"/>
        <end position="117"/>
    </location>
</feature>
<evidence type="ECO:0000256" key="1">
    <source>
        <dbReference type="PROSITE-ProRule" id="PRU00169"/>
    </source>
</evidence>
<keyword evidence="4" id="KW-1185">Reference proteome</keyword>
<keyword evidence="3" id="KW-0238">DNA-binding</keyword>